<dbReference type="GO" id="GO:0008664">
    <property type="term" value="F:RNA 2',3'-cyclic 3'-phosphodiesterase activity"/>
    <property type="evidence" value="ECO:0007669"/>
    <property type="project" value="UniProtKB-EC"/>
</dbReference>
<sequence>MSSSPSSSSTSSSAASSSSSVRAFFAVELPDDLAEPIADLQSSLADAPGIRPTDPSQAHLTLKFLGDVAAADLDGVRAAGERAVDRAGVEPFDCTVKGLGVFPSLEYVSVVWAGIGRGSEELTDLHEALEAETTALGFEPEEHAFTPHVTLARMDDGREKDLVREVVRERDPELGRFEVEEVRLIESTLTESGPVYDPIETFALGSR</sequence>
<feature type="short sequence motif" description="HXTX 1" evidence="2">
    <location>
        <begin position="59"/>
        <end position="62"/>
    </location>
</feature>
<keyword evidence="5" id="KW-1185">Reference proteome</keyword>
<feature type="short sequence motif" description="HXTX 2" evidence="2">
    <location>
        <begin position="148"/>
        <end position="151"/>
    </location>
</feature>
<comment type="function">
    <text evidence="2">Hydrolyzes RNA 2',3'-cyclic phosphodiester to an RNA 2'-phosphomonoester.</text>
</comment>
<keyword evidence="4" id="KW-0436">Ligase</keyword>
<keyword evidence="1 2" id="KW-0378">Hydrolase</keyword>
<evidence type="ECO:0000256" key="3">
    <source>
        <dbReference type="SAM" id="MobiDB-lite"/>
    </source>
</evidence>
<evidence type="ECO:0000313" key="4">
    <source>
        <dbReference type="EMBL" id="SFH53649.1"/>
    </source>
</evidence>
<dbReference type="EC" id="3.1.4.58" evidence="2"/>
<dbReference type="PANTHER" id="PTHR35561">
    <property type="entry name" value="RNA 2',3'-CYCLIC PHOSPHODIESTERASE"/>
    <property type="match status" value="1"/>
</dbReference>
<dbReference type="Gene3D" id="3.90.1140.10">
    <property type="entry name" value="Cyclic phosphodiesterase"/>
    <property type="match status" value="1"/>
</dbReference>
<feature type="active site" description="Proton acceptor" evidence="2">
    <location>
        <position position="148"/>
    </location>
</feature>
<dbReference type="Proteomes" id="UP000323537">
    <property type="component" value="Unassembled WGS sequence"/>
</dbReference>
<dbReference type="RefSeq" id="WP_149784306.1">
    <property type="nucleotide sequence ID" value="NZ_BAAADP010000003.1"/>
</dbReference>
<evidence type="ECO:0000256" key="2">
    <source>
        <dbReference type="HAMAP-Rule" id="MF_01940"/>
    </source>
</evidence>
<comment type="catalytic activity">
    <reaction evidence="2">
        <text>a 3'-end 2',3'-cyclophospho-ribonucleotide-RNA + H2O = a 3'-end 2'-phospho-ribonucleotide-RNA + H(+)</text>
        <dbReference type="Rhea" id="RHEA:11828"/>
        <dbReference type="Rhea" id="RHEA-COMP:10464"/>
        <dbReference type="Rhea" id="RHEA-COMP:17353"/>
        <dbReference type="ChEBI" id="CHEBI:15377"/>
        <dbReference type="ChEBI" id="CHEBI:15378"/>
        <dbReference type="ChEBI" id="CHEBI:83064"/>
        <dbReference type="ChEBI" id="CHEBI:173113"/>
        <dbReference type="EC" id="3.1.4.58"/>
    </reaction>
</comment>
<protein>
    <recommendedName>
        <fullName evidence="2">RNA 2',3'-cyclic phosphodiesterase</fullName>
        <shortName evidence="2">RNA 2',3'-CPDase</shortName>
        <ecNumber evidence="2">3.1.4.58</ecNumber>
    </recommendedName>
</protein>
<proteinExistence type="inferred from homology"/>
<comment type="similarity">
    <text evidence="2">Belongs to the 2H phosphoesterase superfamily. ThpR family.</text>
</comment>
<dbReference type="GO" id="GO:0016874">
    <property type="term" value="F:ligase activity"/>
    <property type="evidence" value="ECO:0007669"/>
    <property type="project" value="UniProtKB-KW"/>
</dbReference>
<dbReference type="NCBIfam" id="TIGR02258">
    <property type="entry name" value="2_5_ligase"/>
    <property type="match status" value="1"/>
</dbReference>
<dbReference type="PANTHER" id="PTHR35561:SF1">
    <property type="entry name" value="RNA 2',3'-CYCLIC PHOSPHODIESTERASE"/>
    <property type="match status" value="1"/>
</dbReference>
<dbReference type="Pfam" id="PF13563">
    <property type="entry name" value="2_5_RNA_ligase2"/>
    <property type="match status" value="1"/>
</dbReference>
<dbReference type="OrthoDB" id="44091at2157"/>
<dbReference type="HAMAP" id="MF_01940">
    <property type="entry name" value="RNA_CPDase"/>
    <property type="match status" value="1"/>
</dbReference>
<dbReference type="InterPro" id="IPR009097">
    <property type="entry name" value="Cyclic_Pdiesterase"/>
</dbReference>
<name>A0A1I3AV86_9EURY</name>
<dbReference type="SUPFAM" id="SSF55144">
    <property type="entry name" value="LigT-like"/>
    <property type="match status" value="1"/>
</dbReference>
<dbReference type="GO" id="GO:0004113">
    <property type="term" value="F:2',3'-cyclic-nucleotide 3'-phosphodiesterase activity"/>
    <property type="evidence" value="ECO:0007669"/>
    <property type="project" value="InterPro"/>
</dbReference>
<dbReference type="EMBL" id="FOPZ01000007">
    <property type="protein sequence ID" value="SFH53649.1"/>
    <property type="molecule type" value="Genomic_DNA"/>
</dbReference>
<organism evidence="4 5">
    <name type="scientific">Halorubrum aquaticum</name>
    <dbReference type="NCBI Taxonomy" id="387340"/>
    <lineage>
        <taxon>Archaea</taxon>
        <taxon>Methanobacteriati</taxon>
        <taxon>Methanobacteriota</taxon>
        <taxon>Stenosarchaea group</taxon>
        <taxon>Halobacteria</taxon>
        <taxon>Halobacteriales</taxon>
        <taxon>Haloferacaceae</taxon>
        <taxon>Halorubrum</taxon>
    </lineage>
</organism>
<dbReference type="InterPro" id="IPR004175">
    <property type="entry name" value="RNA_CPDase"/>
</dbReference>
<evidence type="ECO:0000313" key="5">
    <source>
        <dbReference type="Proteomes" id="UP000323537"/>
    </source>
</evidence>
<gene>
    <name evidence="4" type="ORF">SAMN04488066_107125</name>
</gene>
<feature type="region of interest" description="Disordered" evidence="3">
    <location>
        <begin position="1"/>
        <end position="20"/>
    </location>
</feature>
<accession>A0A1I3AV86</accession>
<dbReference type="AlphaFoldDB" id="A0A1I3AV86"/>
<reference evidence="4 5" key="1">
    <citation type="submission" date="2016-10" db="EMBL/GenBank/DDBJ databases">
        <authorList>
            <person name="Varghese N."/>
            <person name="Submissions S."/>
        </authorList>
    </citation>
    <scope>NUCLEOTIDE SEQUENCE [LARGE SCALE GENOMIC DNA]</scope>
    <source>
        <strain evidence="4 5">CGMCC 1.6377</strain>
    </source>
</reference>
<feature type="active site" description="Proton donor" evidence="2">
    <location>
        <position position="59"/>
    </location>
</feature>
<evidence type="ECO:0000256" key="1">
    <source>
        <dbReference type="ARBA" id="ARBA00022801"/>
    </source>
</evidence>